<feature type="compositionally biased region" description="Polar residues" evidence="3">
    <location>
        <begin position="14"/>
        <end position="27"/>
    </location>
</feature>
<dbReference type="GO" id="GO:0005634">
    <property type="term" value="C:nucleus"/>
    <property type="evidence" value="ECO:0000318"/>
    <property type="project" value="GO_Central"/>
</dbReference>
<name>A0A2C9V7D0_MANES</name>
<dbReference type="Proteomes" id="UP000091857">
    <property type="component" value="Chromosome 9"/>
</dbReference>
<evidence type="ECO:0000256" key="2">
    <source>
        <dbReference type="ARBA" id="ARBA00023306"/>
    </source>
</evidence>
<keyword evidence="5" id="KW-1185">Reference proteome</keyword>
<dbReference type="EMBL" id="CM004395">
    <property type="protein sequence ID" value="OAY40471.1"/>
    <property type="molecule type" value="Genomic_DNA"/>
</dbReference>
<dbReference type="InterPro" id="IPR040389">
    <property type="entry name" value="SMR"/>
</dbReference>
<evidence type="ECO:0000256" key="3">
    <source>
        <dbReference type="SAM" id="MobiDB-lite"/>
    </source>
</evidence>
<dbReference type="PANTHER" id="PTHR33142:SF28">
    <property type="entry name" value="CYCLIN-DEPENDENT PROTEIN KINASE INHIBITOR SMR13"/>
    <property type="match status" value="1"/>
</dbReference>
<feature type="region of interest" description="Disordered" evidence="3">
    <location>
        <begin position="1"/>
        <end position="27"/>
    </location>
</feature>
<accession>A0A2C9V7D0</accession>
<keyword evidence="2" id="KW-0131">Cell cycle</keyword>
<dbReference type="AlphaFoldDB" id="A0A2C9V7D0"/>
<organism evidence="4 5">
    <name type="scientific">Manihot esculenta</name>
    <name type="common">Cassava</name>
    <name type="synonym">Jatropha manihot</name>
    <dbReference type="NCBI Taxonomy" id="3983"/>
    <lineage>
        <taxon>Eukaryota</taxon>
        <taxon>Viridiplantae</taxon>
        <taxon>Streptophyta</taxon>
        <taxon>Embryophyta</taxon>
        <taxon>Tracheophyta</taxon>
        <taxon>Spermatophyta</taxon>
        <taxon>Magnoliopsida</taxon>
        <taxon>eudicotyledons</taxon>
        <taxon>Gunneridae</taxon>
        <taxon>Pentapetalae</taxon>
        <taxon>rosids</taxon>
        <taxon>fabids</taxon>
        <taxon>Malpighiales</taxon>
        <taxon>Euphorbiaceae</taxon>
        <taxon>Crotonoideae</taxon>
        <taxon>Manihoteae</taxon>
        <taxon>Manihot</taxon>
    </lineage>
</organism>
<proteinExistence type="predicted"/>
<sequence length="109" mass="12208">MAPSNPRTRRFKQLQRQEQVVSTSKGTSLDDLSCLDDDMAASSSSCSTPKAQKFRISERLSCPPAPMKRRVAPKCSSKESSINFFAPPDIELFFFFAFSNITTLHSLQK</sequence>
<dbReference type="GO" id="GO:0032875">
    <property type="term" value="P:regulation of DNA endoreduplication"/>
    <property type="evidence" value="ECO:0007669"/>
    <property type="project" value="InterPro"/>
</dbReference>
<evidence type="ECO:0000313" key="5">
    <source>
        <dbReference type="Proteomes" id="UP000091857"/>
    </source>
</evidence>
<comment type="caution">
    <text evidence="4">The sequence shown here is derived from an EMBL/GenBank/DDBJ whole genome shotgun (WGS) entry which is preliminary data.</text>
</comment>
<dbReference type="PANTHER" id="PTHR33142">
    <property type="entry name" value="CYCLIN-DEPENDENT PROTEIN KINASE INHIBITOR SMR13"/>
    <property type="match status" value="1"/>
</dbReference>
<dbReference type="Gramene" id="Manes.09G025100.1.v8.1">
    <property type="protein sequence ID" value="Manes.09G025100.1.v8.1.CDS.1"/>
    <property type="gene ID" value="Manes.09G025100.v8.1"/>
</dbReference>
<protein>
    <submittedName>
        <fullName evidence="4">Uncharacterized protein</fullName>
    </submittedName>
</protein>
<dbReference type="GO" id="GO:0004860">
    <property type="term" value="F:protein kinase inhibitor activity"/>
    <property type="evidence" value="ECO:0007669"/>
    <property type="project" value="UniProtKB-KW"/>
</dbReference>
<evidence type="ECO:0000256" key="1">
    <source>
        <dbReference type="ARBA" id="ARBA00023013"/>
    </source>
</evidence>
<reference evidence="5" key="1">
    <citation type="journal article" date="2016" name="Nat. Biotechnol.">
        <title>Sequencing wild and cultivated cassava and related species reveals extensive interspecific hybridization and genetic diversity.</title>
        <authorList>
            <person name="Bredeson J.V."/>
            <person name="Lyons J.B."/>
            <person name="Prochnik S.E."/>
            <person name="Wu G.A."/>
            <person name="Ha C.M."/>
            <person name="Edsinger-Gonzales E."/>
            <person name="Grimwood J."/>
            <person name="Schmutz J."/>
            <person name="Rabbi I.Y."/>
            <person name="Egesi C."/>
            <person name="Nauluvula P."/>
            <person name="Lebot V."/>
            <person name="Ndunguru J."/>
            <person name="Mkamilo G."/>
            <person name="Bart R.S."/>
            <person name="Setter T.L."/>
            <person name="Gleadow R.M."/>
            <person name="Kulakow P."/>
            <person name="Ferguson M.E."/>
            <person name="Rounsley S."/>
            <person name="Rokhsar D.S."/>
        </authorList>
    </citation>
    <scope>NUCLEOTIDE SEQUENCE [LARGE SCALE GENOMIC DNA]</scope>
    <source>
        <strain evidence="5">cv. AM560-2</strain>
    </source>
</reference>
<gene>
    <name evidence="4" type="ORF">MANES_09G025100v8</name>
</gene>
<evidence type="ECO:0000313" key="4">
    <source>
        <dbReference type="EMBL" id="OAY40471.1"/>
    </source>
</evidence>
<keyword evidence="1" id="KW-0649">Protein kinase inhibitor</keyword>